<evidence type="ECO:0000313" key="1">
    <source>
        <dbReference type="EMBL" id="QJA93406.1"/>
    </source>
</evidence>
<sequence>MSATKTVVYVAGPFRAVPHENQWLQWQNIMRAAALAHDVWMAGGVAICPHLNTAFFEGSMESRVWLDGDLEILRRCDAILMTEDWEESRGACAERDFALAHRIPVFYTVNALRDWLRGREEGR</sequence>
<dbReference type="Pfam" id="PF14359">
    <property type="entry name" value="DUF4406"/>
    <property type="match status" value="1"/>
</dbReference>
<dbReference type="Gene3D" id="3.40.50.10400">
    <property type="entry name" value="Hypothetical protein PA1492"/>
    <property type="match status" value="1"/>
</dbReference>
<dbReference type="EMBL" id="MT143146">
    <property type="protein sequence ID" value="QJA93406.1"/>
    <property type="molecule type" value="Genomic_DNA"/>
</dbReference>
<reference evidence="1" key="1">
    <citation type="submission" date="2020-03" db="EMBL/GenBank/DDBJ databases">
        <title>The deep terrestrial virosphere.</title>
        <authorList>
            <person name="Holmfeldt K."/>
            <person name="Nilsson E."/>
            <person name="Simone D."/>
            <person name="Lopez-Fernandez M."/>
            <person name="Wu X."/>
            <person name="de Brujin I."/>
            <person name="Lundin D."/>
            <person name="Andersson A."/>
            <person name="Bertilsson S."/>
            <person name="Dopson M."/>
        </authorList>
    </citation>
    <scope>NUCLEOTIDE SEQUENCE</scope>
    <source>
        <strain evidence="1">MM415B04241</strain>
    </source>
</reference>
<dbReference type="SUPFAM" id="SSF52309">
    <property type="entry name" value="N-(deoxy)ribosyltransferase-like"/>
    <property type="match status" value="1"/>
</dbReference>
<protein>
    <recommendedName>
        <fullName evidence="2">DUF4406 domain-containing protein</fullName>
    </recommendedName>
</protein>
<proteinExistence type="predicted"/>
<gene>
    <name evidence="1" type="ORF">MM415B04241_0010</name>
</gene>
<organism evidence="1">
    <name type="scientific">viral metagenome</name>
    <dbReference type="NCBI Taxonomy" id="1070528"/>
    <lineage>
        <taxon>unclassified sequences</taxon>
        <taxon>metagenomes</taxon>
        <taxon>organismal metagenomes</taxon>
    </lineage>
</organism>
<dbReference type="AlphaFoldDB" id="A0A6M3LE61"/>
<evidence type="ECO:0008006" key="2">
    <source>
        <dbReference type="Google" id="ProtNLM"/>
    </source>
</evidence>
<accession>A0A6M3LE61</accession>
<name>A0A6M3LE61_9ZZZZ</name>
<dbReference type="InterPro" id="IPR025518">
    <property type="entry name" value="DUF4406"/>
</dbReference>